<evidence type="ECO:0000256" key="1">
    <source>
        <dbReference type="SAM" id="Phobius"/>
    </source>
</evidence>
<accession>A0ABX5SZE5</accession>
<keyword evidence="1" id="KW-0472">Membrane</keyword>
<dbReference type="Pfam" id="PF10990">
    <property type="entry name" value="DUF2809"/>
    <property type="match status" value="1"/>
</dbReference>
<reference evidence="2 3" key="1">
    <citation type="submission" date="2019-03" db="EMBL/GenBank/DDBJ databases">
        <authorList>
            <person name="Dong K."/>
        </authorList>
    </citation>
    <scope>NUCLEOTIDE SEQUENCE [LARGE SCALE GENOMIC DNA]</scope>
    <source>
        <strain evidence="3">dk512</strain>
    </source>
</reference>
<feature type="transmembrane region" description="Helical" evidence="1">
    <location>
        <begin position="37"/>
        <end position="55"/>
    </location>
</feature>
<name>A0ABX5SZE5_9MICO</name>
<dbReference type="Proteomes" id="UP000295748">
    <property type="component" value="Chromosome"/>
</dbReference>
<dbReference type="InterPro" id="IPR021257">
    <property type="entry name" value="DUF2809"/>
</dbReference>
<keyword evidence="1" id="KW-1133">Transmembrane helix</keyword>
<gene>
    <name evidence="2" type="ORF">E4K62_06835</name>
</gene>
<keyword evidence="3" id="KW-1185">Reference proteome</keyword>
<evidence type="ECO:0000313" key="3">
    <source>
        <dbReference type="Proteomes" id="UP000295748"/>
    </source>
</evidence>
<protein>
    <submittedName>
        <fullName evidence="2">DUF2809 domain-containing protein</fullName>
    </submittedName>
</protein>
<organism evidence="2 3">
    <name type="scientific">Microbacterium wangchenii</name>
    <dbReference type="NCBI Taxonomy" id="2541726"/>
    <lineage>
        <taxon>Bacteria</taxon>
        <taxon>Bacillati</taxon>
        <taxon>Actinomycetota</taxon>
        <taxon>Actinomycetes</taxon>
        <taxon>Micrococcales</taxon>
        <taxon>Microbacteriaceae</taxon>
        <taxon>Microbacterium</taxon>
    </lineage>
</organism>
<keyword evidence="1" id="KW-0812">Transmembrane</keyword>
<feature type="transmembrane region" description="Helical" evidence="1">
    <location>
        <begin position="62"/>
        <end position="85"/>
    </location>
</feature>
<proteinExistence type="predicted"/>
<sequence length="145" mass="14766">MSPVRLRRWAASAALAVIVVAGLAVHGLAPDTAATDIAGDALYAAAVYAAGVLLLPRRRVGVALAAAAWCVAVEVFQLTGLPLTWGAAFPPVLLVLGTVFDPRDLVVYVCAVAAAAAVDVLVTRRARPDGSGGLPRGAAQRSMGR</sequence>
<dbReference type="EMBL" id="CP038266">
    <property type="protein sequence ID" value="QBR90636.1"/>
    <property type="molecule type" value="Genomic_DNA"/>
</dbReference>
<evidence type="ECO:0000313" key="2">
    <source>
        <dbReference type="EMBL" id="QBR90636.1"/>
    </source>
</evidence>
<feature type="transmembrane region" description="Helical" evidence="1">
    <location>
        <begin position="105"/>
        <end position="122"/>
    </location>
</feature>